<gene>
    <name evidence="1" type="ORF">QFC22_002984</name>
</gene>
<evidence type="ECO:0000313" key="2">
    <source>
        <dbReference type="Proteomes" id="UP001243375"/>
    </source>
</evidence>
<accession>A0ACC2XAI8</accession>
<dbReference type="EMBL" id="JASBWU010000007">
    <property type="protein sequence ID" value="KAJ9120086.1"/>
    <property type="molecule type" value="Genomic_DNA"/>
</dbReference>
<protein>
    <submittedName>
        <fullName evidence="1">Uncharacterized protein</fullName>
    </submittedName>
</protein>
<reference evidence="1" key="1">
    <citation type="submission" date="2023-04" db="EMBL/GenBank/DDBJ databases">
        <title>Draft Genome sequencing of Naganishia species isolated from polar environments using Oxford Nanopore Technology.</title>
        <authorList>
            <person name="Leo P."/>
            <person name="Venkateswaran K."/>
        </authorList>
    </citation>
    <scope>NUCLEOTIDE SEQUENCE</scope>
    <source>
        <strain evidence="1">MNA-CCFEE 5425</strain>
    </source>
</reference>
<evidence type="ECO:0000313" key="1">
    <source>
        <dbReference type="EMBL" id="KAJ9120086.1"/>
    </source>
</evidence>
<sequence>MDDKAFSEHSLENSSGSIVVDLEKNKPYPHHSERHHRDTVHYGHSNAPTLTIKHSPTTERLTRATSRREAIRSDPSARTAVEFRTLSLHVADTQRGASLPAGKKQVDKAVKDLVTLDFHTISSEEAEQRFSTSIKFGLDIEQSTRRLKSNGLNQISKPPNNLWKKWLGYIFGGFGSLLILASILCFIAWKPLGEPNPSVANLALAIVLVVVASLQTVFNAWQDYTTGKVMSSIKEMLPAEVEILRNGERTSVEPKNLVLGDMVYVKLGNKVAADLRLVSISADLKFDKSILTGESKEIAGSVEATSENFLESHNIALQGSSCVGGSGLGIVVQTGDSTVFGRIAKLSTGDAPGITTLQREILRFVIIIASCALTIAVIVIILWGAWLDKKHKDFITVPVLIIDVVSVMVAFIPEGLPASVTISLSVIANALAKNKVLCKSLMTVETLGSCTMVLSDKTGTLTQNKMTVTSVTALDVDMKHTGVLVDEEARRVRHIATIAGLCNAATFERGGAPSANGLPLVRGDATDTAILRFADAIKPVEEASSEWQEIFRIDFNSKMKFTAQGQRVILLTQKIVNRFDLPKSVDYASPEFAEFVDTECRENLIVVGLLGLVDPPKEDVPETIRILRGAYIRCFMVTGDFASTAVAIAEQCSIITDAEHVATIEALDRDVEPSAVAKYDPDNLNSSALSLVLTGNDVMKMNESQWEQACQYQEVVFARTTPEQKLRIVKEMQSRGNIVAATGDGANDAAALKQADIGIAVAGGSDIAIEAADLILLESFSSMVVGVEYGRLVFDNLKKTVLYLLPAGSFSELMPILLNVFLGLPQILSSLQMIIICVVTDVLPAISLCFEKPESGLLKRKPRNTKTDRLVDWKLLFQAYVVLGMLESLCACSMAFWYLQRRGVPFKHIVLAYGGWKGGLDNDFVAEQVNYAQSVYFFTLVVSRSGSLEVQTNNLLATRTRRLSIFQHPFFGKASSANKWILPAMIVSLAWAFFFS</sequence>
<dbReference type="Proteomes" id="UP001243375">
    <property type="component" value="Unassembled WGS sequence"/>
</dbReference>
<keyword evidence="2" id="KW-1185">Reference proteome</keyword>
<organism evidence="1 2">
    <name type="scientific">Naganishia vaughanmartiniae</name>
    <dbReference type="NCBI Taxonomy" id="1424756"/>
    <lineage>
        <taxon>Eukaryota</taxon>
        <taxon>Fungi</taxon>
        <taxon>Dikarya</taxon>
        <taxon>Basidiomycota</taxon>
        <taxon>Agaricomycotina</taxon>
        <taxon>Tremellomycetes</taxon>
        <taxon>Filobasidiales</taxon>
        <taxon>Filobasidiaceae</taxon>
        <taxon>Naganishia</taxon>
    </lineage>
</organism>
<comment type="caution">
    <text evidence="1">The sequence shown here is derived from an EMBL/GenBank/DDBJ whole genome shotgun (WGS) entry which is preliminary data.</text>
</comment>
<name>A0ACC2XAI8_9TREE</name>
<proteinExistence type="predicted"/>